<evidence type="ECO:0000313" key="2">
    <source>
        <dbReference type="Proteomes" id="UP000595814"/>
    </source>
</evidence>
<name>A0AC61MWX3_9FIRM</name>
<dbReference type="EMBL" id="CP066744">
    <property type="protein sequence ID" value="QQK08535.1"/>
    <property type="molecule type" value="Genomic_DNA"/>
</dbReference>
<evidence type="ECO:0000313" key="1">
    <source>
        <dbReference type="EMBL" id="QQK08535.1"/>
    </source>
</evidence>
<sequence length="147" mass="17377">MDKDFNMLVNFRQIIKFFEFSLQDIRKKYNLTKIEMDIISFLFNNPSYDTASDIVELRMLQKGNVSQAVDLLIKKELLIKKTDALDKRKIHLILTENSNNITEEISNAKLKFKQQIFKDFTTEELDTYNYLNNKIVNNVKTELGKDE</sequence>
<organism evidence="1 2">
    <name type="scientific">Miniphocaeibacter halophilus</name>
    <dbReference type="NCBI Taxonomy" id="2931922"/>
    <lineage>
        <taxon>Bacteria</taxon>
        <taxon>Bacillati</taxon>
        <taxon>Bacillota</taxon>
        <taxon>Tissierellia</taxon>
        <taxon>Tissierellales</taxon>
        <taxon>Peptoniphilaceae</taxon>
        <taxon>Miniphocaeibacter</taxon>
    </lineage>
</organism>
<proteinExistence type="predicted"/>
<dbReference type="Proteomes" id="UP000595814">
    <property type="component" value="Chromosome"/>
</dbReference>
<protein>
    <submittedName>
        <fullName evidence="1">MarR family transcriptional regulator</fullName>
    </submittedName>
</protein>
<reference evidence="1 2" key="1">
    <citation type="journal article" date="2022" name="Int. J. Syst. Evol. Microbiol.">
        <title>Miniphocaeibacter halophilus sp. nov., an ammonium-tolerant acetate-producing bacterium isolated from a biogas system.</title>
        <authorList>
            <person name="Schnurer A."/>
            <person name="Singh A."/>
            <person name="Bi S."/>
            <person name="Qiao W."/>
            <person name="Westerholm M."/>
        </authorList>
    </citation>
    <scope>NUCLEOTIDE SEQUENCE [LARGE SCALE GENOMIC DNA]</scope>
    <source>
        <strain evidence="1 2">AMB_01</strain>
    </source>
</reference>
<accession>A0AC61MWX3</accession>
<keyword evidence="2" id="KW-1185">Reference proteome</keyword>
<gene>
    <name evidence="1" type="ORF">JFY71_03075</name>
</gene>